<dbReference type="SUPFAM" id="SSF46785">
    <property type="entry name" value="Winged helix' DNA-binding domain"/>
    <property type="match status" value="1"/>
</dbReference>
<accession>A0A9X2ALT7</accession>
<comment type="caution">
    <text evidence="5">The sequence shown here is derived from an EMBL/GenBank/DDBJ whole genome shotgun (WGS) entry which is preliminary data.</text>
</comment>
<evidence type="ECO:0000256" key="2">
    <source>
        <dbReference type="ARBA" id="ARBA00023125"/>
    </source>
</evidence>
<dbReference type="InterPro" id="IPR023187">
    <property type="entry name" value="Tscrpt_reg_MarR-type_CS"/>
</dbReference>
<dbReference type="Proteomes" id="UP001139447">
    <property type="component" value="Unassembled WGS sequence"/>
</dbReference>
<dbReference type="PROSITE" id="PS01117">
    <property type="entry name" value="HTH_MARR_1"/>
    <property type="match status" value="1"/>
</dbReference>
<dbReference type="RefSeq" id="WP_243303868.1">
    <property type="nucleotide sequence ID" value="NZ_JALGBI010000001.1"/>
</dbReference>
<dbReference type="InterPro" id="IPR039422">
    <property type="entry name" value="MarR/SlyA-like"/>
</dbReference>
<evidence type="ECO:0000313" key="5">
    <source>
        <dbReference type="EMBL" id="MCJ0762005.1"/>
    </source>
</evidence>
<keyword evidence="1" id="KW-0805">Transcription regulation</keyword>
<feature type="domain" description="HTH marR-type" evidence="4">
    <location>
        <begin position="21"/>
        <end position="159"/>
    </location>
</feature>
<evidence type="ECO:0000256" key="3">
    <source>
        <dbReference type="ARBA" id="ARBA00023163"/>
    </source>
</evidence>
<sequence>MTFEERIDRFCAHHPQAPRDFILGSRLLLRTARLLRQHAQRALAPLALDLEQYLVLSMLATDREKLSMPSELGTVLDATRTQMTRLLDGLESRDLVRRHASAHDRRSLELELTAAGQRLLKRAAPLVHEAYTQAWTALEPAAFASTSRSLAQVHARLQELQP</sequence>
<evidence type="ECO:0000313" key="6">
    <source>
        <dbReference type="Proteomes" id="UP001139447"/>
    </source>
</evidence>
<dbReference type="InterPro" id="IPR000835">
    <property type="entry name" value="HTH_MarR-typ"/>
</dbReference>
<evidence type="ECO:0000259" key="4">
    <source>
        <dbReference type="PROSITE" id="PS50995"/>
    </source>
</evidence>
<keyword evidence="3" id="KW-0804">Transcription</keyword>
<dbReference type="Pfam" id="PF12802">
    <property type="entry name" value="MarR_2"/>
    <property type="match status" value="1"/>
</dbReference>
<dbReference type="AlphaFoldDB" id="A0A9X2ALT7"/>
<keyword evidence="2" id="KW-0238">DNA-binding</keyword>
<organism evidence="5 6">
    <name type="scientific">Variovorax terrae</name>
    <dbReference type="NCBI Taxonomy" id="2923278"/>
    <lineage>
        <taxon>Bacteria</taxon>
        <taxon>Pseudomonadati</taxon>
        <taxon>Pseudomonadota</taxon>
        <taxon>Betaproteobacteria</taxon>
        <taxon>Burkholderiales</taxon>
        <taxon>Comamonadaceae</taxon>
        <taxon>Variovorax</taxon>
    </lineage>
</organism>
<dbReference type="GO" id="GO:0003677">
    <property type="term" value="F:DNA binding"/>
    <property type="evidence" value="ECO:0007669"/>
    <property type="project" value="UniProtKB-KW"/>
</dbReference>
<keyword evidence="6" id="KW-1185">Reference proteome</keyword>
<dbReference type="SMART" id="SM00347">
    <property type="entry name" value="HTH_MARR"/>
    <property type="match status" value="1"/>
</dbReference>
<dbReference type="PROSITE" id="PS50995">
    <property type="entry name" value="HTH_MARR_2"/>
    <property type="match status" value="1"/>
</dbReference>
<evidence type="ECO:0000256" key="1">
    <source>
        <dbReference type="ARBA" id="ARBA00023015"/>
    </source>
</evidence>
<dbReference type="GO" id="GO:0003700">
    <property type="term" value="F:DNA-binding transcription factor activity"/>
    <property type="evidence" value="ECO:0007669"/>
    <property type="project" value="InterPro"/>
</dbReference>
<dbReference type="PANTHER" id="PTHR33164:SF43">
    <property type="entry name" value="HTH-TYPE TRANSCRIPTIONAL REPRESSOR YETL"/>
    <property type="match status" value="1"/>
</dbReference>
<dbReference type="GO" id="GO:0006950">
    <property type="term" value="P:response to stress"/>
    <property type="evidence" value="ECO:0007669"/>
    <property type="project" value="TreeGrafter"/>
</dbReference>
<protein>
    <submittedName>
        <fullName evidence="5">MarR family transcriptional regulator</fullName>
    </submittedName>
</protein>
<dbReference type="PRINTS" id="PR00598">
    <property type="entry name" value="HTHMARR"/>
</dbReference>
<proteinExistence type="predicted"/>
<dbReference type="Gene3D" id="1.10.10.10">
    <property type="entry name" value="Winged helix-like DNA-binding domain superfamily/Winged helix DNA-binding domain"/>
    <property type="match status" value="1"/>
</dbReference>
<name>A0A9X2ALT7_9BURK</name>
<dbReference type="EMBL" id="JALGBI010000001">
    <property type="protein sequence ID" value="MCJ0762005.1"/>
    <property type="molecule type" value="Genomic_DNA"/>
</dbReference>
<dbReference type="PANTHER" id="PTHR33164">
    <property type="entry name" value="TRANSCRIPTIONAL REGULATOR, MARR FAMILY"/>
    <property type="match status" value="1"/>
</dbReference>
<reference evidence="5" key="1">
    <citation type="submission" date="2022-03" db="EMBL/GenBank/DDBJ databases">
        <authorList>
            <person name="Woo C.Y."/>
        </authorList>
    </citation>
    <scope>NUCLEOTIDE SEQUENCE</scope>
    <source>
        <strain evidence="5">CYS-02</strain>
    </source>
</reference>
<gene>
    <name evidence="5" type="ORF">MMF98_02160</name>
</gene>
<dbReference type="InterPro" id="IPR036390">
    <property type="entry name" value="WH_DNA-bd_sf"/>
</dbReference>
<dbReference type="InterPro" id="IPR036388">
    <property type="entry name" value="WH-like_DNA-bd_sf"/>
</dbReference>